<protein>
    <submittedName>
        <fullName evidence="1">Uncharacterized protein</fullName>
    </submittedName>
</protein>
<dbReference type="EMBL" id="JARAKH010000014">
    <property type="protein sequence ID" value="KAK8397122.1"/>
    <property type="molecule type" value="Genomic_DNA"/>
</dbReference>
<comment type="caution">
    <text evidence="1">The sequence shown here is derived from an EMBL/GenBank/DDBJ whole genome shotgun (WGS) entry which is preliminary data.</text>
</comment>
<evidence type="ECO:0000313" key="2">
    <source>
        <dbReference type="Proteomes" id="UP001487740"/>
    </source>
</evidence>
<reference evidence="1 2" key="1">
    <citation type="submission" date="2023-03" db="EMBL/GenBank/DDBJ databases">
        <title>High-quality genome of Scylla paramamosain provides insights in environmental adaptation.</title>
        <authorList>
            <person name="Zhang L."/>
        </authorList>
    </citation>
    <scope>NUCLEOTIDE SEQUENCE [LARGE SCALE GENOMIC DNA]</scope>
    <source>
        <strain evidence="1">LZ_2023a</strain>
        <tissue evidence="1">Muscle</tissue>
    </source>
</reference>
<gene>
    <name evidence="1" type="ORF">O3P69_004660</name>
</gene>
<dbReference type="Proteomes" id="UP001487740">
    <property type="component" value="Unassembled WGS sequence"/>
</dbReference>
<evidence type="ECO:0000313" key="1">
    <source>
        <dbReference type="EMBL" id="KAK8397122.1"/>
    </source>
</evidence>
<name>A0AAW0UAJ3_SCYPA</name>
<keyword evidence="2" id="KW-1185">Reference proteome</keyword>
<proteinExistence type="predicted"/>
<organism evidence="1 2">
    <name type="scientific">Scylla paramamosain</name>
    <name type="common">Mud crab</name>
    <dbReference type="NCBI Taxonomy" id="85552"/>
    <lineage>
        <taxon>Eukaryota</taxon>
        <taxon>Metazoa</taxon>
        <taxon>Ecdysozoa</taxon>
        <taxon>Arthropoda</taxon>
        <taxon>Crustacea</taxon>
        <taxon>Multicrustacea</taxon>
        <taxon>Malacostraca</taxon>
        <taxon>Eumalacostraca</taxon>
        <taxon>Eucarida</taxon>
        <taxon>Decapoda</taxon>
        <taxon>Pleocyemata</taxon>
        <taxon>Brachyura</taxon>
        <taxon>Eubrachyura</taxon>
        <taxon>Portunoidea</taxon>
        <taxon>Portunidae</taxon>
        <taxon>Portuninae</taxon>
        <taxon>Scylla</taxon>
    </lineage>
</organism>
<sequence length="188" mass="20106">MRKLVEGGAGEIASGTPTTGTLVQPDLCEAPLLSTLTRRRLKLIIGIVGKASGVSFASVPRETTALFGGGWAGACTGKGGVACCSSTSLDDLAHAHKILKEGFFAMDIPYTDNSNCAMVIDFHVSCICLCYSQECQLKRGVKKEEACIHICNALEETSVVTSSHYHTCTCKCLEDTGRSMWTCWWTTG</sequence>
<accession>A0AAW0UAJ3</accession>
<dbReference type="AlphaFoldDB" id="A0AAW0UAJ3"/>